<evidence type="ECO:0000313" key="7">
    <source>
        <dbReference type="Proteomes" id="UP000190449"/>
    </source>
</evidence>
<evidence type="ECO:0000256" key="1">
    <source>
        <dbReference type="ARBA" id="ARBA00004141"/>
    </source>
</evidence>
<evidence type="ECO:0000256" key="5">
    <source>
        <dbReference type="SAM" id="Phobius"/>
    </source>
</evidence>
<keyword evidence="4 5" id="KW-0472">Membrane</keyword>
<sequence>MLVSMKNIRRRLFEVIEQAKNGDKFSLFYDVFMIAVVVVSLLPLGFKEEYPVFDVTDICAAIIFAIDYLCRWITADYRQKKQIFFYVYKIPFYPNSNN</sequence>
<accession>A0A1T4Q7P0</accession>
<keyword evidence="6" id="KW-0407">Ion channel</keyword>
<gene>
    <name evidence="6" type="ORF">SAMN02745108_02175</name>
</gene>
<keyword evidence="6" id="KW-0406">Ion transport</keyword>
<comment type="subcellular location">
    <subcellularLocation>
        <location evidence="1">Membrane</location>
        <topology evidence="1">Multi-pass membrane protein</topology>
    </subcellularLocation>
</comment>
<dbReference type="Proteomes" id="UP000190449">
    <property type="component" value="Unassembled WGS sequence"/>
</dbReference>
<evidence type="ECO:0000256" key="3">
    <source>
        <dbReference type="ARBA" id="ARBA00022989"/>
    </source>
</evidence>
<evidence type="ECO:0000313" key="6">
    <source>
        <dbReference type="EMBL" id="SJZ99228.1"/>
    </source>
</evidence>
<feature type="transmembrane region" description="Helical" evidence="5">
    <location>
        <begin position="52"/>
        <end position="70"/>
    </location>
</feature>
<feature type="transmembrane region" description="Helical" evidence="5">
    <location>
        <begin position="27"/>
        <end position="46"/>
    </location>
</feature>
<dbReference type="AlphaFoldDB" id="A0A1T4Q7P0"/>
<name>A0A1T4Q7P0_9BACT</name>
<dbReference type="EMBL" id="FUWU01000043">
    <property type="protein sequence ID" value="SJZ99228.1"/>
    <property type="molecule type" value="Genomic_DNA"/>
</dbReference>
<organism evidence="6 7">
    <name type="scientific">Fibrobacter intestinalis</name>
    <dbReference type="NCBI Taxonomy" id="28122"/>
    <lineage>
        <taxon>Bacteria</taxon>
        <taxon>Pseudomonadati</taxon>
        <taxon>Fibrobacterota</taxon>
        <taxon>Fibrobacteria</taxon>
        <taxon>Fibrobacterales</taxon>
        <taxon>Fibrobacteraceae</taxon>
        <taxon>Fibrobacter</taxon>
    </lineage>
</organism>
<evidence type="ECO:0000256" key="2">
    <source>
        <dbReference type="ARBA" id="ARBA00022692"/>
    </source>
</evidence>
<dbReference type="InterPro" id="IPR027359">
    <property type="entry name" value="Volt_channel_dom_sf"/>
</dbReference>
<reference evidence="6 7" key="1">
    <citation type="submission" date="2017-02" db="EMBL/GenBank/DDBJ databases">
        <authorList>
            <person name="Peterson S.W."/>
        </authorList>
    </citation>
    <scope>NUCLEOTIDE SEQUENCE [LARGE SCALE GENOMIC DNA]</scope>
    <source>
        <strain evidence="6 7">ATCC 43854</strain>
    </source>
</reference>
<keyword evidence="3 5" id="KW-1133">Transmembrane helix</keyword>
<proteinExistence type="predicted"/>
<dbReference type="RefSeq" id="WP_198951048.1">
    <property type="nucleotide sequence ID" value="NZ_FUWU01000043.1"/>
</dbReference>
<protein>
    <submittedName>
        <fullName evidence="6">Voltage-gated potassium channel</fullName>
    </submittedName>
</protein>
<dbReference type="GO" id="GO:0016020">
    <property type="term" value="C:membrane"/>
    <property type="evidence" value="ECO:0007669"/>
    <property type="project" value="UniProtKB-SubCell"/>
</dbReference>
<keyword evidence="2 5" id="KW-0812">Transmembrane</keyword>
<dbReference type="Gene3D" id="1.20.120.350">
    <property type="entry name" value="Voltage-gated potassium channels. Chain C"/>
    <property type="match status" value="1"/>
</dbReference>
<evidence type="ECO:0000256" key="4">
    <source>
        <dbReference type="ARBA" id="ARBA00023136"/>
    </source>
</evidence>
<keyword evidence="6" id="KW-0813">Transport</keyword>
<dbReference type="GO" id="GO:0034220">
    <property type="term" value="P:monoatomic ion transmembrane transport"/>
    <property type="evidence" value="ECO:0007669"/>
    <property type="project" value="UniProtKB-KW"/>
</dbReference>